<feature type="transmembrane region" description="Helical" evidence="7">
    <location>
        <begin position="241"/>
        <end position="260"/>
    </location>
</feature>
<evidence type="ECO:0000256" key="3">
    <source>
        <dbReference type="ARBA" id="ARBA00022448"/>
    </source>
</evidence>
<dbReference type="GO" id="GO:0042907">
    <property type="term" value="F:xanthine transmembrane transporter activity"/>
    <property type="evidence" value="ECO:0007669"/>
    <property type="project" value="TreeGrafter"/>
</dbReference>
<feature type="transmembrane region" description="Helical" evidence="7">
    <location>
        <begin position="20"/>
        <end position="51"/>
    </location>
</feature>
<protein>
    <submittedName>
        <fullName evidence="8">Xanthine/uracil/vitamin C permease</fullName>
    </submittedName>
</protein>
<evidence type="ECO:0000256" key="1">
    <source>
        <dbReference type="ARBA" id="ARBA00004141"/>
    </source>
</evidence>
<dbReference type="RefSeq" id="WP_013257511.1">
    <property type="nucleotide sequence ID" value="NC_014365.1"/>
</dbReference>
<feature type="transmembrane region" description="Helical" evidence="7">
    <location>
        <begin position="408"/>
        <end position="426"/>
    </location>
</feature>
<dbReference type="PANTHER" id="PTHR42810:SF1">
    <property type="entry name" value="PURINE PERMEASE YWDJ-RELATED"/>
    <property type="match status" value="1"/>
</dbReference>
<feature type="transmembrane region" description="Helical" evidence="7">
    <location>
        <begin position="380"/>
        <end position="396"/>
    </location>
</feature>
<feature type="transmembrane region" description="Helical" evidence="7">
    <location>
        <begin position="166"/>
        <end position="184"/>
    </location>
</feature>
<keyword evidence="3" id="KW-0813">Transport</keyword>
<dbReference type="AlphaFoldDB" id="E1QES0"/>
<dbReference type="eggNOG" id="COG2233">
    <property type="taxonomic scope" value="Bacteria"/>
</dbReference>
<dbReference type="EMBL" id="CP002085">
    <property type="protein sequence ID" value="ADK84056.1"/>
    <property type="molecule type" value="Genomic_DNA"/>
</dbReference>
<feature type="transmembrane region" description="Helical" evidence="7">
    <location>
        <begin position="191"/>
        <end position="211"/>
    </location>
</feature>
<reference evidence="8 9" key="1">
    <citation type="journal article" date="2010" name="Stand. Genomic Sci.">
        <title>Complete genome sequence of Desulfarculus baarsii type strain (2st14).</title>
        <authorList>
            <person name="Sun H."/>
            <person name="Spring S."/>
            <person name="Lapidus A."/>
            <person name="Davenport K."/>
            <person name="Del Rio T.G."/>
            <person name="Tice H."/>
            <person name="Nolan M."/>
            <person name="Copeland A."/>
            <person name="Cheng J.F."/>
            <person name="Lucas S."/>
            <person name="Tapia R."/>
            <person name="Goodwin L."/>
            <person name="Pitluck S."/>
            <person name="Ivanova N."/>
            <person name="Pagani I."/>
            <person name="Mavromatis K."/>
            <person name="Ovchinnikova G."/>
            <person name="Pati A."/>
            <person name="Chen A."/>
            <person name="Palaniappan K."/>
            <person name="Hauser L."/>
            <person name="Chang Y.J."/>
            <person name="Jeffries C.D."/>
            <person name="Detter J.C."/>
            <person name="Han C."/>
            <person name="Rohde M."/>
            <person name="Brambilla E."/>
            <person name="Goker M."/>
            <person name="Woyke T."/>
            <person name="Bristow J."/>
            <person name="Eisen J.A."/>
            <person name="Markowitz V."/>
            <person name="Hugenholtz P."/>
            <person name="Kyrpides N.C."/>
            <person name="Klenk H.P."/>
            <person name="Land M."/>
        </authorList>
    </citation>
    <scope>NUCLEOTIDE SEQUENCE [LARGE SCALE GENOMIC DNA]</scope>
    <source>
        <strain evidence="9">ATCC 33931 / DSM 2075 / LMG 7858 / VKM B-1802 / 2st14</strain>
    </source>
</reference>
<feature type="transmembrane region" description="Helical" evidence="7">
    <location>
        <begin position="321"/>
        <end position="341"/>
    </location>
</feature>
<comment type="subcellular location">
    <subcellularLocation>
        <location evidence="1">Membrane</location>
        <topology evidence="1">Multi-pass membrane protein</topology>
    </subcellularLocation>
</comment>
<evidence type="ECO:0000256" key="5">
    <source>
        <dbReference type="ARBA" id="ARBA00022989"/>
    </source>
</evidence>
<dbReference type="Pfam" id="PF00860">
    <property type="entry name" value="Xan_ur_permease"/>
    <property type="match status" value="1"/>
</dbReference>
<dbReference type="InterPro" id="IPR006043">
    <property type="entry name" value="NCS2"/>
</dbReference>
<feature type="transmembrane region" description="Helical" evidence="7">
    <location>
        <begin position="101"/>
        <end position="120"/>
    </location>
</feature>
<dbReference type="HOGENOM" id="CLU_641936_0_0_7"/>
<comment type="similarity">
    <text evidence="2">Belongs to the nucleobase:cation symporter-2 (NCS2) (TC 2.A.40) family.</text>
</comment>
<feature type="transmembrane region" description="Helical" evidence="7">
    <location>
        <begin position="132"/>
        <end position="154"/>
    </location>
</feature>
<sequence>MSATDQSRALRQTLDRWPSPAALLIFSLQWLVVAVPGVLVVGDLVAVAWGLDGAGRLAFQQRLFLLMGLTQAAQVVFGHRLPGLVGPASVLLVGVLGSVSSGPGAVYGAMAIGGLVMALLGPTGWASRLGRLYTPPVLASTLMLIAISLVPAMGRMVFDPAAAGRAWGASFLFAMALACLILWAQSRLRGLAGASMLMAGMVVGSAVYYLAGMGPWPGLPPASGQGLTLATFAGPSLSFDLPVVLAFIICSLALVANELGTLESLGRMMDLPDMEKRVGRSVAVGGLGCLAAGLLGVLGPVTYSVSPGVVLATDNASRWSLLPVALALVLLAFWPQGMGFFQLVPQPVAGAVLFCLMALTTYAALAVLEGGACAADRRSGLVVGASLVAGAIISFLPEDARQAMHPYLRPVLGNGFVTGLLLAMILDRLLPRPSAAK</sequence>
<keyword evidence="9" id="KW-1185">Reference proteome</keyword>
<dbReference type="PANTHER" id="PTHR42810">
    <property type="entry name" value="PURINE PERMEASE C1399.01C-RELATED"/>
    <property type="match status" value="1"/>
</dbReference>
<dbReference type="Proteomes" id="UP000009047">
    <property type="component" value="Chromosome"/>
</dbReference>
<feature type="transmembrane region" description="Helical" evidence="7">
    <location>
        <begin position="348"/>
        <end position="368"/>
    </location>
</feature>
<evidence type="ECO:0000256" key="7">
    <source>
        <dbReference type="SAM" id="Phobius"/>
    </source>
</evidence>
<accession>E1QES0</accession>
<evidence type="ECO:0000313" key="9">
    <source>
        <dbReference type="Proteomes" id="UP000009047"/>
    </source>
</evidence>
<dbReference type="KEGG" id="dbr:Deba_0684"/>
<proteinExistence type="inferred from homology"/>
<keyword evidence="4 7" id="KW-0812">Transmembrane</keyword>
<keyword evidence="5 7" id="KW-1133">Transmembrane helix</keyword>
<keyword evidence="6 7" id="KW-0472">Membrane</keyword>
<evidence type="ECO:0000256" key="6">
    <source>
        <dbReference type="ARBA" id="ARBA00023136"/>
    </source>
</evidence>
<evidence type="ECO:0000256" key="4">
    <source>
        <dbReference type="ARBA" id="ARBA00022692"/>
    </source>
</evidence>
<dbReference type="GO" id="GO:0005886">
    <property type="term" value="C:plasma membrane"/>
    <property type="evidence" value="ECO:0007669"/>
    <property type="project" value="TreeGrafter"/>
</dbReference>
<dbReference type="STRING" id="644282.Deba_0684"/>
<feature type="transmembrane region" description="Helical" evidence="7">
    <location>
        <begin position="281"/>
        <end position="301"/>
    </location>
</feature>
<evidence type="ECO:0000313" key="8">
    <source>
        <dbReference type="EMBL" id="ADK84056.1"/>
    </source>
</evidence>
<dbReference type="NCBIfam" id="NF037981">
    <property type="entry name" value="NCS2_1"/>
    <property type="match status" value="1"/>
</dbReference>
<organism evidence="8 9">
    <name type="scientific">Desulfarculus baarsii (strain ATCC 33931 / DSM 2075 / LMG 7858 / VKM B-1802 / 2st14)</name>
    <dbReference type="NCBI Taxonomy" id="644282"/>
    <lineage>
        <taxon>Bacteria</taxon>
        <taxon>Pseudomonadati</taxon>
        <taxon>Thermodesulfobacteriota</taxon>
        <taxon>Desulfarculia</taxon>
        <taxon>Desulfarculales</taxon>
        <taxon>Desulfarculaceae</taxon>
        <taxon>Desulfarculus</taxon>
    </lineage>
</organism>
<dbReference type="OrthoDB" id="9805749at2"/>
<name>E1QES0_DESB2</name>
<evidence type="ECO:0000256" key="2">
    <source>
        <dbReference type="ARBA" id="ARBA00008821"/>
    </source>
</evidence>
<gene>
    <name evidence="8" type="ordered locus">Deba_0684</name>
</gene>